<gene>
    <name evidence="1" type="ORF">METZ01_LOCUS281207</name>
</gene>
<evidence type="ECO:0000313" key="1">
    <source>
        <dbReference type="EMBL" id="SVC28353.1"/>
    </source>
</evidence>
<name>A0A382KXW1_9ZZZZ</name>
<sequence length="132" mass="15103">SKGWENIDLNLKEGDKAIGGNMNAEQTKELIKWIEGGKKHRGAGDIAAETVEIMMGIYESARLNRVINFPIKEKGYPLSLMIDEGKLPLEIKERYDIRGFLNRENIDEVLYAKLRDDGLHHHQAMQIVNRTE</sequence>
<dbReference type="EMBL" id="UINC01083038">
    <property type="protein sequence ID" value="SVC28353.1"/>
    <property type="molecule type" value="Genomic_DNA"/>
</dbReference>
<accession>A0A382KXW1</accession>
<proteinExistence type="predicted"/>
<organism evidence="1">
    <name type="scientific">marine metagenome</name>
    <dbReference type="NCBI Taxonomy" id="408172"/>
    <lineage>
        <taxon>unclassified sequences</taxon>
        <taxon>metagenomes</taxon>
        <taxon>ecological metagenomes</taxon>
    </lineage>
</organism>
<feature type="non-terminal residue" evidence="1">
    <location>
        <position position="1"/>
    </location>
</feature>
<reference evidence="1" key="1">
    <citation type="submission" date="2018-05" db="EMBL/GenBank/DDBJ databases">
        <authorList>
            <person name="Lanie J.A."/>
            <person name="Ng W.-L."/>
            <person name="Kazmierczak K.M."/>
            <person name="Andrzejewski T.M."/>
            <person name="Davidsen T.M."/>
            <person name="Wayne K.J."/>
            <person name="Tettelin H."/>
            <person name="Glass J.I."/>
            <person name="Rusch D."/>
            <person name="Podicherti R."/>
            <person name="Tsui H.-C.T."/>
            <person name="Winkler M.E."/>
        </authorList>
    </citation>
    <scope>NUCLEOTIDE SEQUENCE</scope>
</reference>
<dbReference type="AlphaFoldDB" id="A0A382KXW1"/>
<protein>
    <submittedName>
        <fullName evidence="1">Uncharacterized protein</fullName>
    </submittedName>
</protein>